<dbReference type="OrthoDB" id="3701077at2"/>
<dbReference type="Pfam" id="PF02656">
    <property type="entry name" value="DUF202"/>
    <property type="match status" value="1"/>
</dbReference>
<keyword evidence="4 5" id="KW-0472">Membrane</keyword>
<evidence type="ECO:0000313" key="7">
    <source>
        <dbReference type="EMBL" id="HEF28861.1"/>
    </source>
</evidence>
<dbReference type="Proteomes" id="UP000182332">
    <property type="component" value="Unassembled WGS sequence"/>
</dbReference>
<sequence length="116" mass="12795">MNRRGHAVPSTPLRHDDPGLQPERTLLAWRRTLLTLIGVCTLFLRWIPPFGWVALLPVIFSLMAGLLIQIGLNARYRKSARGITHERIPPPLREVAVLGCTVMVLSLVGIVAVVSG</sequence>
<feature type="domain" description="DUF202" evidence="6">
    <location>
        <begin position="17"/>
        <end position="81"/>
    </location>
</feature>
<evidence type="ECO:0000259" key="6">
    <source>
        <dbReference type="Pfam" id="PF02656"/>
    </source>
</evidence>
<evidence type="ECO:0000313" key="8">
    <source>
        <dbReference type="EMBL" id="SET69100.1"/>
    </source>
</evidence>
<evidence type="ECO:0000256" key="5">
    <source>
        <dbReference type="SAM" id="Phobius"/>
    </source>
</evidence>
<reference evidence="7" key="2">
    <citation type="journal article" date="2020" name="mSystems">
        <title>Genome- and Community-Level Interaction Insights into Carbon Utilization and Element Cycling Functions of Hydrothermarchaeota in Hydrothermal Sediment.</title>
        <authorList>
            <person name="Zhou Z."/>
            <person name="Liu Y."/>
            <person name="Xu W."/>
            <person name="Pan J."/>
            <person name="Luo Z.H."/>
            <person name="Li M."/>
        </authorList>
    </citation>
    <scope>NUCLEOTIDE SEQUENCE [LARGE SCALE GENOMIC DNA]</scope>
    <source>
        <strain evidence="7">SpSt-200</strain>
    </source>
</reference>
<evidence type="ECO:0000256" key="1">
    <source>
        <dbReference type="ARBA" id="ARBA00004127"/>
    </source>
</evidence>
<name>A0A1I0GE68_9PSED</name>
<evidence type="ECO:0000256" key="3">
    <source>
        <dbReference type="ARBA" id="ARBA00022989"/>
    </source>
</evidence>
<dbReference type="GO" id="GO:0012505">
    <property type="term" value="C:endomembrane system"/>
    <property type="evidence" value="ECO:0007669"/>
    <property type="project" value="UniProtKB-SubCell"/>
</dbReference>
<evidence type="ECO:0000313" key="9">
    <source>
        <dbReference type="Proteomes" id="UP000182332"/>
    </source>
</evidence>
<keyword evidence="2 5" id="KW-0812">Transmembrane</keyword>
<dbReference type="InterPro" id="IPR003807">
    <property type="entry name" value="DUF202"/>
</dbReference>
<reference evidence="8 9" key="1">
    <citation type="submission" date="2016-10" db="EMBL/GenBank/DDBJ databases">
        <authorList>
            <person name="de Groot N.N."/>
        </authorList>
    </citation>
    <scope>NUCLEOTIDE SEQUENCE [LARGE SCALE GENOMIC DNA]</scope>
    <source>
        <strain evidence="8 9">DSM 11363</strain>
    </source>
</reference>
<organism evidence="8 9">
    <name type="scientific">Pseudomonas graminis</name>
    <dbReference type="NCBI Taxonomy" id="158627"/>
    <lineage>
        <taxon>Bacteria</taxon>
        <taxon>Pseudomonadati</taxon>
        <taxon>Pseudomonadota</taxon>
        <taxon>Gammaproteobacteria</taxon>
        <taxon>Pseudomonadales</taxon>
        <taxon>Pseudomonadaceae</taxon>
        <taxon>Pseudomonas</taxon>
    </lineage>
</organism>
<dbReference type="EMBL" id="FOHW01000021">
    <property type="protein sequence ID" value="SET69100.1"/>
    <property type="molecule type" value="Genomic_DNA"/>
</dbReference>
<gene>
    <name evidence="7" type="ORF">ENP23_24280</name>
    <name evidence="8" type="ORF">SAMN05216197_1211</name>
</gene>
<protein>
    <submittedName>
        <fullName evidence="7">DUF202 domain-containing protein</fullName>
    </submittedName>
</protein>
<evidence type="ECO:0000256" key="2">
    <source>
        <dbReference type="ARBA" id="ARBA00022692"/>
    </source>
</evidence>
<feature type="transmembrane region" description="Helical" evidence="5">
    <location>
        <begin position="53"/>
        <end position="74"/>
    </location>
</feature>
<dbReference type="RefSeq" id="WP_139214515.1">
    <property type="nucleotide sequence ID" value="NZ_FOHW01000021.1"/>
</dbReference>
<feature type="transmembrane region" description="Helical" evidence="5">
    <location>
        <begin position="28"/>
        <end position="47"/>
    </location>
</feature>
<comment type="subcellular location">
    <subcellularLocation>
        <location evidence="1">Endomembrane system</location>
        <topology evidence="1">Multi-pass membrane protein</topology>
    </subcellularLocation>
</comment>
<keyword evidence="3 5" id="KW-1133">Transmembrane helix</keyword>
<evidence type="ECO:0000256" key="4">
    <source>
        <dbReference type="ARBA" id="ARBA00023136"/>
    </source>
</evidence>
<dbReference type="EMBL" id="DSIN01000035">
    <property type="protein sequence ID" value="HEF28861.1"/>
    <property type="molecule type" value="Genomic_DNA"/>
</dbReference>
<dbReference type="AlphaFoldDB" id="A0A1I0GE68"/>
<feature type="transmembrane region" description="Helical" evidence="5">
    <location>
        <begin position="95"/>
        <end position="114"/>
    </location>
</feature>
<accession>A0A1I0GE68</accession>
<proteinExistence type="predicted"/>